<evidence type="ECO:0000256" key="1">
    <source>
        <dbReference type="SAM" id="MobiDB-lite"/>
    </source>
</evidence>
<dbReference type="Pfam" id="PF05347">
    <property type="entry name" value="Complex1_LYR"/>
    <property type="match status" value="1"/>
</dbReference>
<name>A0A448YZC1_9STRA</name>
<sequence length="227" mass="25738">MILPTRKLATMATTSHTMRRYLSCTPMSSNAVRGITSNNRLPEASVAPPAVRSPIARTAISRRTVHVEHHPRPDASNGKDSSGEPNTAATRTAAPKPRSRRSRTTRKRASSSFQDKTVLSYKEFVHRFAVLSLYRGYLRCIRDSMPHNQDDLAEQVKREFRIHSTESDAFTARRFLSEGQKQFEELKEFTGQSNKYEGESWINTKDAEDPRGRVGTGWPWAKQSETK</sequence>
<organism evidence="3 4">
    <name type="scientific">Pseudo-nitzschia multistriata</name>
    <dbReference type="NCBI Taxonomy" id="183589"/>
    <lineage>
        <taxon>Eukaryota</taxon>
        <taxon>Sar</taxon>
        <taxon>Stramenopiles</taxon>
        <taxon>Ochrophyta</taxon>
        <taxon>Bacillariophyta</taxon>
        <taxon>Bacillariophyceae</taxon>
        <taxon>Bacillariophycidae</taxon>
        <taxon>Bacillariales</taxon>
        <taxon>Bacillariaceae</taxon>
        <taxon>Pseudo-nitzschia</taxon>
    </lineage>
</organism>
<feature type="region of interest" description="Disordered" evidence="1">
    <location>
        <begin position="197"/>
        <end position="227"/>
    </location>
</feature>
<gene>
    <name evidence="3" type="ORF">PSNMU_V1.4_AUG-EV-PASAV3_0018500</name>
</gene>
<feature type="compositionally biased region" description="Basic residues" evidence="1">
    <location>
        <begin position="97"/>
        <end position="109"/>
    </location>
</feature>
<feature type="region of interest" description="Disordered" evidence="1">
    <location>
        <begin position="41"/>
        <end position="112"/>
    </location>
</feature>
<dbReference type="Proteomes" id="UP000291116">
    <property type="component" value="Unassembled WGS sequence"/>
</dbReference>
<feature type="domain" description="Complex 1 LYR protein" evidence="2">
    <location>
        <begin position="129"/>
        <end position="185"/>
    </location>
</feature>
<dbReference type="CDD" id="cd20262">
    <property type="entry name" value="Complex1_LYR_LYRM2"/>
    <property type="match status" value="1"/>
</dbReference>
<reference evidence="3 4" key="1">
    <citation type="submission" date="2019-01" db="EMBL/GenBank/DDBJ databases">
        <authorList>
            <person name="Ferrante I. M."/>
        </authorList>
    </citation>
    <scope>NUCLEOTIDE SEQUENCE [LARGE SCALE GENOMIC DNA]</scope>
    <source>
        <strain evidence="3 4">B856</strain>
    </source>
</reference>
<dbReference type="AlphaFoldDB" id="A0A448YZC1"/>
<proteinExistence type="predicted"/>
<evidence type="ECO:0000313" key="3">
    <source>
        <dbReference type="EMBL" id="VEU35104.1"/>
    </source>
</evidence>
<feature type="compositionally biased region" description="Low complexity" evidence="1">
    <location>
        <begin position="87"/>
        <end position="96"/>
    </location>
</feature>
<dbReference type="InterPro" id="IPR045293">
    <property type="entry name" value="Complex1_LYR_LYRM2"/>
</dbReference>
<protein>
    <recommendedName>
        <fullName evidence="2">Complex 1 LYR protein domain-containing protein</fullName>
    </recommendedName>
</protein>
<dbReference type="EMBL" id="CAACVS010000048">
    <property type="protein sequence ID" value="VEU35104.1"/>
    <property type="molecule type" value="Genomic_DNA"/>
</dbReference>
<accession>A0A448YZC1</accession>
<keyword evidence="4" id="KW-1185">Reference proteome</keyword>
<dbReference type="InterPro" id="IPR008011">
    <property type="entry name" value="Complex1_LYR_dom"/>
</dbReference>
<evidence type="ECO:0000259" key="2">
    <source>
        <dbReference type="Pfam" id="PF05347"/>
    </source>
</evidence>
<dbReference type="OrthoDB" id="74240at2759"/>
<evidence type="ECO:0000313" key="4">
    <source>
        <dbReference type="Proteomes" id="UP000291116"/>
    </source>
</evidence>